<keyword evidence="11 24" id="KW-0679">Respiratory chain</keyword>
<evidence type="ECO:0000256" key="8">
    <source>
        <dbReference type="ARBA" id="ARBA00015947"/>
    </source>
</evidence>
<keyword evidence="15" id="KW-0460">Magnesium</keyword>
<evidence type="ECO:0000256" key="3">
    <source>
        <dbReference type="ARBA" id="ARBA00004448"/>
    </source>
</evidence>
<dbReference type="GO" id="GO:0006123">
    <property type="term" value="P:mitochondrial electron transport, cytochrome c to oxygen"/>
    <property type="evidence" value="ECO:0007669"/>
    <property type="project" value="TreeGrafter"/>
</dbReference>
<evidence type="ECO:0000256" key="15">
    <source>
        <dbReference type="ARBA" id="ARBA00022842"/>
    </source>
</evidence>
<gene>
    <name evidence="27" type="primary">COI</name>
</gene>
<comment type="function">
    <text evidence="24">Component of the cytochrome c oxidase, the last enzyme in the mitochondrial electron transport chain which drives oxidative phosphorylation. The respiratory chain contains 3 multisubunit complexes succinate dehydrogenase (complex II, CII), ubiquinol-cytochrome c oxidoreductase (cytochrome b-c1 complex, complex III, CIII) and cytochrome c oxidase (complex IV, CIV), that cooperate to transfer electrons derived from NADH and succinate to molecular oxygen, creating an electrochemical gradient over the inner membrane that drives transmembrane transport and the ATP synthase. Cytochrome c oxidase is the component of the respiratory chain that catalyzes the reduction of oxygen to water. Electrons originating from reduced cytochrome c in the intermembrane space (IMS) are transferred via the dinuclear copper A center (CU(A)) of subunit 2 and heme A of subunit 1 to the active site in subunit 1, a binuclear center (BNC) formed by heme A3 and copper B (CU(B)). The BNC reduces molecular oxygen to 2 water molecules using 4 electrons from cytochrome c in the IMS and 4 protons from the mitochondrial matrix.</text>
</comment>
<keyword evidence="10 24" id="KW-0349">Heme</keyword>
<dbReference type="GO" id="GO:0045277">
    <property type="term" value="C:respiratory chain complex IV"/>
    <property type="evidence" value="ECO:0007669"/>
    <property type="project" value="InterPro"/>
</dbReference>
<dbReference type="Pfam" id="PF00115">
    <property type="entry name" value="COX1"/>
    <property type="match status" value="1"/>
</dbReference>
<evidence type="ECO:0000256" key="21">
    <source>
        <dbReference type="ARBA" id="ARBA00023128"/>
    </source>
</evidence>
<feature type="transmembrane region" description="Helical" evidence="25">
    <location>
        <begin position="24"/>
        <end position="46"/>
    </location>
</feature>
<keyword evidence="17 24" id="KW-0249">Electron transport</keyword>
<dbReference type="InterPro" id="IPR023615">
    <property type="entry name" value="Cyt_c_Oxase_su1_BS"/>
</dbReference>
<feature type="domain" description="Cytochrome oxidase subunit I profile" evidence="26">
    <location>
        <begin position="9"/>
        <end position="521"/>
    </location>
</feature>
<comment type="similarity">
    <text evidence="5 24">Belongs to the heme-copper respiratory oxidase family.</text>
</comment>
<reference evidence="27" key="1">
    <citation type="journal article" date="2020" name="Zool. Scr.">
        <title>Integrative taxonomy uncovers hidden species diversity in the rheophilic genus Potamometra (Hemiptera: Gerridae).</title>
        <authorList>
            <person name="Zheng C."/>
            <person name="Ye Z."/>
            <person name="Zhu X."/>
            <person name="Zhang H."/>
            <person name="Dong X."/>
            <person name="Chen P."/>
            <person name="Bu W."/>
        </authorList>
    </citation>
    <scope>NUCLEOTIDE SEQUENCE</scope>
    <source>
        <strain evidence="27">GZDG2</strain>
    </source>
</reference>
<evidence type="ECO:0000256" key="16">
    <source>
        <dbReference type="ARBA" id="ARBA00022967"/>
    </source>
</evidence>
<keyword evidence="19 24" id="KW-0408">Iron</keyword>
<comment type="cofactor">
    <cofactor evidence="1">
        <name>Cu cation</name>
        <dbReference type="ChEBI" id="CHEBI:23378"/>
    </cofactor>
</comment>
<evidence type="ECO:0000256" key="12">
    <source>
        <dbReference type="ARBA" id="ARBA00022692"/>
    </source>
</evidence>
<dbReference type="PROSITE" id="PS00077">
    <property type="entry name" value="COX1_CUB"/>
    <property type="match status" value="1"/>
</dbReference>
<evidence type="ECO:0000256" key="23">
    <source>
        <dbReference type="ARBA" id="ARBA00049512"/>
    </source>
</evidence>
<comment type="pathway">
    <text evidence="4 24">Energy metabolism; oxidative phosphorylation.</text>
</comment>
<feature type="transmembrane region" description="Helical" evidence="25">
    <location>
        <begin position="421"/>
        <end position="439"/>
    </location>
</feature>
<organism evidence="27">
    <name type="scientific">Potamometra anderseni</name>
    <dbReference type="NCBI Taxonomy" id="2883756"/>
    <lineage>
        <taxon>Eukaryota</taxon>
        <taxon>Metazoa</taxon>
        <taxon>Ecdysozoa</taxon>
        <taxon>Arthropoda</taxon>
        <taxon>Hexapoda</taxon>
        <taxon>Insecta</taxon>
        <taxon>Pterygota</taxon>
        <taxon>Neoptera</taxon>
        <taxon>Paraneoptera</taxon>
        <taxon>Hemiptera</taxon>
        <taxon>Heteroptera</taxon>
        <taxon>Gerromorpha</taxon>
        <taxon>Gerroidea</taxon>
        <taxon>Gerridae</taxon>
        <taxon>Ptilomerinae</taxon>
        <taxon>Potamometra</taxon>
    </lineage>
</organism>
<evidence type="ECO:0000256" key="7">
    <source>
        <dbReference type="ARBA" id="ARBA00012949"/>
    </source>
</evidence>
<dbReference type="EMBL" id="MN560134">
    <property type="protein sequence ID" value="UCU06855.1"/>
    <property type="molecule type" value="Genomic_DNA"/>
</dbReference>
<evidence type="ECO:0000256" key="4">
    <source>
        <dbReference type="ARBA" id="ARBA00004673"/>
    </source>
</evidence>
<comment type="catalytic activity">
    <reaction evidence="23">
        <text>4 Fe(II)-[cytochrome c] + O2 + 8 H(+)(in) = 4 Fe(III)-[cytochrome c] + 2 H2O + 4 H(+)(out)</text>
        <dbReference type="Rhea" id="RHEA:11436"/>
        <dbReference type="Rhea" id="RHEA-COMP:10350"/>
        <dbReference type="Rhea" id="RHEA-COMP:14399"/>
        <dbReference type="ChEBI" id="CHEBI:15377"/>
        <dbReference type="ChEBI" id="CHEBI:15378"/>
        <dbReference type="ChEBI" id="CHEBI:15379"/>
        <dbReference type="ChEBI" id="CHEBI:29033"/>
        <dbReference type="ChEBI" id="CHEBI:29034"/>
        <dbReference type="EC" id="7.1.1.9"/>
    </reaction>
    <physiologicalReaction direction="left-to-right" evidence="23">
        <dbReference type="Rhea" id="RHEA:11437"/>
    </physiologicalReaction>
</comment>
<geneLocation type="mitochondrion" evidence="27"/>
<keyword evidence="14 24" id="KW-0999">Mitochondrion inner membrane</keyword>
<keyword evidence="16" id="KW-1278">Translocase</keyword>
<dbReference type="InterPro" id="IPR000883">
    <property type="entry name" value="Cyt_C_Oxase_1"/>
</dbReference>
<dbReference type="InterPro" id="IPR036927">
    <property type="entry name" value="Cyt_c_oxase-like_su1_sf"/>
</dbReference>
<evidence type="ECO:0000256" key="25">
    <source>
        <dbReference type="SAM" id="Phobius"/>
    </source>
</evidence>
<keyword evidence="18 25" id="KW-1133">Transmembrane helix</keyword>
<evidence type="ECO:0000256" key="17">
    <source>
        <dbReference type="ARBA" id="ARBA00022982"/>
    </source>
</evidence>
<evidence type="ECO:0000256" key="11">
    <source>
        <dbReference type="ARBA" id="ARBA00022660"/>
    </source>
</evidence>
<evidence type="ECO:0000256" key="10">
    <source>
        <dbReference type="ARBA" id="ARBA00022617"/>
    </source>
</evidence>
<evidence type="ECO:0000259" key="26">
    <source>
        <dbReference type="PROSITE" id="PS50855"/>
    </source>
</evidence>
<name>A0A8K1JHV1_9HEMI</name>
<evidence type="ECO:0000256" key="20">
    <source>
        <dbReference type="ARBA" id="ARBA00023008"/>
    </source>
</evidence>
<dbReference type="GO" id="GO:0015990">
    <property type="term" value="P:electron transport coupled proton transport"/>
    <property type="evidence" value="ECO:0007669"/>
    <property type="project" value="TreeGrafter"/>
</dbReference>
<evidence type="ECO:0000256" key="9">
    <source>
        <dbReference type="ARBA" id="ARBA00022448"/>
    </source>
</evidence>
<dbReference type="FunFam" id="1.20.210.10:FF:000001">
    <property type="entry name" value="Cytochrome c oxidase subunit 1"/>
    <property type="match status" value="1"/>
</dbReference>
<dbReference type="PANTHER" id="PTHR10422:SF18">
    <property type="entry name" value="CYTOCHROME C OXIDASE SUBUNIT 1"/>
    <property type="match status" value="1"/>
</dbReference>
<comment type="cofactor">
    <cofactor evidence="2">
        <name>heme</name>
        <dbReference type="ChEBI" id="CHEBI:30413"/>
    </cofactor>
</comment>
<evidence type="ECO:0000256" key="2">
    <source>
        <dbReference type="ARBA" id="ARBA00001971"/>
    </source>
</evidence>
<feature type="transmembrane region" description="Helical" evidence="25">
    <location>
        <begin position="66"/>
        <end position="92"/>
    </location>
</feature>
<dbReference type="EC" id="7.1.1.9" evidence="7 24"/>
<sequence>MKKLVSGTEVKLNKWMYSTNHKDIGTLYFMLGMWSGMIGMSMSWIIRIELGQPGSFIGNDQIYNVIVTAHAFIMIFFMVMPIMIGGFGNWLVPLMIGAPDMAFPRMNNMSFWLLPPSLTLLLVSSLVDAGAGTGWTIYPPLSSNTGHSGASVDLTIFSLHLAGVSSILGAVNFISTIINMRTKGMSSEKIPLFVWSVGITALLLLLSLPVLAGAITMLLTDRNLNTSFFDPAGGGDPVLYQHLFWFFGHPEVYILILPGFGIISHIISQESGKSNAFGSTGMIYAMLAIGLLGFIVWAHHMFTVGMDVDTRAYFTSATMIIAIPTGIKIFSWLATIHGSMINYSPSTLWTLGFVFLFTIGGLTGIVLANSSIDIILHDTYYVVAHFHYVLSMGAVFAIMAGFIQWYPLFTGMTMNPKWLKTQFITMFIGVNMTFFPQHFLGMSGMPRRYSDYPDMYMSWNIVSSIGSTMSIMGTMMFIFILWESMISKRKVLFIFNLNSSIEWLQNYPPAEHSYNEMPIAFNF</sequence>
<proteinExistence type="inferred from homology"/>
<evidence type="ECO:0000256" key="6">
    <source>
        <dbReference type="ARBA" id="ARBA00011164"/>
    </source>
</evidence>
<dbReference type="InterPro" id="IPR023616">
    <property type="entry name" value="Cyt_c_oxase-like_su1_dom"/>
</dbReference>
<evidence type="ECO:0000256" key="19">
    <source>
        <dbReference type="ARBA" id="ARBA00023004"/>
    </source>
</evidence>
<dbReference type="GO" id="GO:0046872">
    <property type="term" value="F:metal ion binding"/>
    <property type="evidence" value="ECO:0007669"/>
    <property type="project" value="UniProtKB-KW"/>
</dbReference>
<dbReference type="GO" id="GO:0020037">
    <property type="term" value="F:heme binding"/>
    <property type="evidence" value="ECO:0007669"/>
    <property type="project" value="InterPro"/>
</dbReference>
<evidence type="ECO:0000256" key="22">
    <source>
        <dbReference type="ARBA" id="ARBA00023136"/>
    </source>
</evidence>
<feature type="transmembrane region" description="Helical" evidence="25">
    <location>
        <begin position="459"/>
        <end position="482"/>
    </location>
</feature>
<dbReference type="Gene3D" id="1.20.210.10">
    <property type="entry name" value="Cytochrome c oxidase-like, subunit I domain"/>
    <property type="match status" value="1"/>
</dbReference>
<dbReference type="PANTHER" id="PTHR10422">
    <property type="entry name" value="CYTOCHROME C OXIDASE SUBUNIT 1"/>
    <property type="match status" value="1"/>
</dbReference>
<dbReference type="PROSITE" id="PS50855">
    <property type="entry name" value="COX1"/>
    <property type="match status" value="1"/>
</dbReference>
<keyword evidence="20 24" id="KW-0186">Copper</keyword>
<keyword evidence="22 24" id="KW-0472">Membrane</keyword>
<evidence type="ECO:0000256" key="1">
    <source>
        <dbReference type="ARBA" id="ARBA00001935"/>
    </source>
</evidence>
<feature type="transmembrane region" description="Helical" evidence="25">
    <location>
        <begin position="312"/>
        <end position="336"/>
    </location>
</feature>
<feature type="transmembrane region" description="Helical" evidence="25">
    <location>
        <begin position="348"/>
        <end position="368"/>
    </location>
</feature>
<evidence type="ECO:0000256" key="14">
    <source>
        <dbReference type="ARBA" id="ARBA00022792"/>
    </source>
</evidence>
<keyword evidence="9 24" id="KW-0813">Transport</keyword>
<accession>A0A8K1JHV1</accession>
<feature type="transmembrane region" description="Helical" evidence="25">
    <location>
        <begin position="113"/>
        <end position="137"/>
    </location>
</feature>
<protein>
    <recommendedName>
        <fullName evidence="8 24">Cytochrome c oxidase subunit 1</fullName>
        <ecNumber evidence="7 24">7.1.1.9</ecNumber>
    </recommendedName>
</protein>
<feature type="transmembrane region" description="Helical" evidence="25">
    <location>
        <begin position="281"/>
        <end position="300"/>
    </location>
</feature>
<keyword evidence="13 24" id="KW-0479">Metal-binding</keyword>
<evidence type="ECO:0000256" key="5">
    <source>
        <dbReference type="ARBA" id="ARBA00009578"/>
    </source>
</evidence>
<dbReference type="SUPFAM" id="SSF81442">
    <property type="entry name" value="Cytochrome c oxidase subunit I-like"/>
    <property type="match status" value="1"/>
</dbReference>
<dbReference type="PRINTS" id="PR01165">
    <property type="entry name" value="CYCOXIDASEI"/>
</dbReference>
<evidence type="ECO:0000256" key="24">
    <source>
        <dbReference type="RuleBase" id="RU000369"/>
    </source>
</evidence>
<dbReference type="InterPro" id="IPR033944">
    <property type="entry name" value="Cyt_c_oxase_su1_dom"/>
</dbReference>
<feature type="transmembrane region" description="Helical" evidence="25">
    <location>
        <begin position="388"/>
        <end position="409"/>
    </location>
</feature>
<evidence type="ECO:0000313" key="27">
    <source>
        <dbReference type="EMBL" id="UCU06855.1"/>
    </source>
</evidence>
<keyword evidence="12 24" id="KW-0812">Transmembrane</keyword>
<feature type="transmembrane region" description="Helical" evidence="25">
    <location>
        <begin position="157"/>
        <end position="180"/>
    </location>
</feature>
<dbReference type="GO" id="GO:0005743">
    <property type="term" value="C:mitochondrial inner membrane"/>
    <property type="evidence" value="ECO:0007669"/>
    <property type="project" value="UniProtKB-SubCell"/>
</dbReference>
<comment type="subunit">
    <text evidence="6">Component of the cytochrome c oxidase (complex IV, CIV), a multisubunit enzyme composed of a catalytic core of 3 subunits and several supernumerary subunits. The complex exists as a monomer or a dimer and forms supercomplexes (SCs) in the inner mitochondrial membrane with ubiquinol-cytochrome c oxidoreductase (cytochrome b-c1 complex, complex III, CIII).</text>
</comment>
<keyword evidence="21 24" id="KW-0496">Mitochondrion</keyword>
<comment type="subcellular location">
    <subcellularLocation>
        <location evidence="3 24">Mitochondrion inner membrane</location>
        <topology evidence="3 24">Multi-pass membrane protein</topology>
    </subcellularLocation>
</comment>
<feature type="transmembrane region" description="Helical" evidence="25">
    <location>
        <begin position="239"/>
        <end position="260"/>
    </location>
</feature>
<evidence type="ECO:0000256" key="18">
    <source>
        <dbReference type="ARBA" id="ARBA00022989"/>
    </source>
</evidence>
<dbReference type="UniPathway" id="UPA00705"/>
<evidence type="ECO:0000256" key="13">
    <source>
        <dbReference type="ARBA" id="ARBA00022723"/>
    </source>
</evidence>
<dbReference type="GO" id="GO:0004129">
    <property type="term" value="F:cytochrome-c oxidase activity"/>
    <property type="evidence" value="ECO:0007669"/>
    <property type="project" value="UniProtKB-EC"/>
</dbReference>
<dbReference type="CDD" id="cd01663">
    <property type="entry name" value="Cyt_c_Oxidase_I"/>
    <property type="match status" value="1"/>
</dbReference>
<dbReference type="AlphaFoldDB" id="A0A8K1JHV1"/>
<feature type="transmembrane region" description="Helical" evidence="25">
    <location>
        <begin position="192"/>
        <end position="219"/>
    </location>
</feature>